<dbReference type="EMBL" id="JH993009">
    <property type="protein sequence ID" value="EKX43568.1"/>
    <property type="molecule type" value="Genomic_DNA"/>
</dbReference>
<feature type="signal peptide" evidence="2">
    <location>
        <begin position="1"/>
        <end position="28"/>
    </location>
</feature>
<dbReference type="KEGG" id="gtt:GUITHDRAFT_110374"/>
<evidence type="ECO:0000256" key="1">
    <source>
        <dbReference type="SAM" id="MobiDB-lite"/>
    </source>
</evidence>
<protein>
    <submittedName>
        <fullName evidence="3 4">Uncharacterized protein</fullName>
    </submittedName>
</protein>
<feature type="chain" id="PRO_5008770907" evidence="2">
    <location>
        <begin position="29"/>
        <end position="172"/>
    </location>
</feature>
<dbReference type="GeneID" id="17300300"/>
<accession>L1J4V9</accession>
<dbReference type="RefSeq" id="XP_005830548.1">
    <property type="nucleotide sequence ID" value="XM_005830491.1"/>
</dbReference>
<keyword evidence="5" id="KW-1185">Reference proteome</keyword>
<reference evidence="3 5" key="1">
    <citation type="journal article" date="2012" name="Nature">
        <title>Algal genomes reveal evolutionary mosaicism and the fate of nucleomorphs.</title>
        <authorList>
            <consortium name="DOE Joint Genome Institute"/>
            <person name="Curtis B.A."/>
            <person name="Tanifuji G."/>
            <person name="Burki F."/>
            <person name="Gruber A."/>
            <person name="Irimia M."/>
            <person name="Maruyama S."/>
            <person name="Arias M.C."/>
            <person name="Ball S.G."/>
            <person name="Gile G.H."/>
            <person name="Hirakawa Y."/>
            <person name="Hopkins J.F."/>
            <person name="Kuo A."/>
            <person name="Rensing S.A."/>
            <person name="Schmutz J."/>
            <person name="Symeonidi A."/>
            <person name="Elias M."/>
            <person name="Eveleigh R.J."/>
            <person name="Herman E.K."/>
            <person name="Klute M.J."/>
            <person name="Nakayama T."/>
            <person name="Obornik M."/>
            <person name="Reyes-Prieto A."/>
            <person name="Armbrust E.V."/>
            <person name="Aves S.J."/>
            <person name="Beiko R.G."/>
            <person name="Coutinho P."/>
            <person name="Dacks J.B."/>
            <person name="Durnford D.G."/>
            <person name="Fast N.M."/>
            <person name="Green B.R."/>
            <person name="Grisdale C.J."/>
            <person name="Hempel F."/>
            <person name="Henrissat B."/>
            <person name="Hoppner M.P."/>
            <person name="Ishida K."/>
            <person name="Kim E."/>
            <person name="Koreny L."/>
            <person name="Kroth P.G."/>
            <person name="Liu Y."/>
            <person name="Malik S.B."/>
            <person name="Maier U.G."/>
            <person name="McRose D."/>
            <person name="Mock T."/>
            <person name="Neilson J.A."/>
            <person name="Onodera N.T."/>
            <person name="Poole A.M."/>
            <person name="Pritham E.J."/>
            <person name="Richards T.A."/>
            <person name="Rocap G."/>
            <person name="Roy S.W."/>
            <person name="Sarai C."/>
            <person name="Schaack S."/>
            <person name="Shirato S."/>
            <person name="Slamovits C.H."/>
            <person name="Spencer D.F."/>
            <person name="Suzuki S."/>
            <person name="Worden A.Z."/>
            <person name="Zauner S."/>
            <person name="Barry K."/>
            <person name="Bell C."/>
            <person name="Bharti A.K."/>
            <person name="Crow J.A."/>
            <person name="Grimwood J."/>
            <person name="Kramer R."/>
            <person name="Lindquist E."/>
            <person name="Lucas S."/>
            <person name="Salamov A."/>
            <person name="McFadden G.I."/>
            <person name="Lane C.E."/>
            <person name="Keeling P.J."/>
            <person name="Gray M.W."/>
            <person name="Grigoriev I.V."/>
            <person name="Archibald J.M."/>
        </authorList>
    </citation>
    <scope>NUCLEOTIDE SEQUENCE</scope>
    <source>
        <strain evidence="3 5">CCMP2712</strain>
    </source>
</reference>
<feature type="compositionally biased region" description="Basic and acidic residues" evidence="1">
    <location>
        <begin position="40"/>
        <end position="64"/>
    </location>
</feature>
<sequence>MSHMSGGRRAVWLLALLIMGMAMAGAGAGHDGGNEGDAQSEVRRRMQEADHAPRENPGRKESDVRIGSTVADGRKNEPLTSPVRRRSYAMRLLLLPRDVMAFLDLKAPDMPIREGCMVLKESRDPQAGRWRGISVVLVYFAFLPELLHPIENMLRFPLAVFSLWFFACRYWM</sequence>
<reference evidence="4" key="3">
    <citation type="submission" date="2016-03" db="UniProtKB">
        <authorList>
            <consortium name="EnsemblProtists"/>
        </authorList>
    </citation>
    <scope>IDENTIFICATION</scope>
</reference>
<dbReference type="PaxDb" id="55529-EKX43568"/>
<reference evidence="5" key="2">
    <citation type="submission" date="2012-11" db="EMBL/GenBank/DDBJ databases">
        <authorList>
            <person name="Kuo A."/>
            <person name="Curtis B.A."/>
            <person name="Tanifuji G."/>
            <person name="Burki F."/>
            <person name="Gruber A."/>
            <person name="Irimia M."/>
            <person name="Maruyama S."/>
            <person name="Arias M.C."/>
            <person name="Ball S.G."/>
            <person name="Gile G.H."/>
            <person name="Hirakawa Y."/>
            <person name="Hopkins J.F."/>
            <person name="Rensing S.A."/>
            <person name="Schmutz J."/>
            <person name="Symeonidi A."/>
            <person name="Elias M."/>
            <person name="Eveleigh R.J."/>
            <person name="Herman E.K."/>
            <person name="Klute M.J."/>
            <person name="Nakayama T."/>
            <person name="Obornik M."/>
            <person name="Reyes-Prieto A."/>
            <person name="Armbrust E.V."/>
            <person name="Aves S.J."/>
            <person name="Beiko R.G."/>
            <person name="Coutinho P."/>
            <person name="Dacks J.B."/>
            <person name="Durnford D.G."/>
            <person name="Fast N.M."/>
            <person name="Green B.R."/>
            <person name="Grisdale C."/>
            <person name="Hempe F."/>
            <person name="Henrissat B."/>
            <person name="Hoppner M.P."/>
            <person name="Ishida K.-I."/>
            <person name="Kim E."/>
            <person name="Koreny L."/>
            <person name="Kroth P.G."/>
            <person name="Liu Y."/>
            <person name="Malik S.-B."/>
            <person name="Maier U.G."/>
            <person name="McRose D."/>
            <person name="Mock T."/>
            <person name="Neilson J.A."/>
            <person name="Onodera N.T."/>
            <person name="Poole A.M."/>
            <person name="Pritham E.J."/>
            <person name="Richards T.A."/>
            <person name="Rocap G."/>
            <person name="Roy S.W."/>
            <person name="Sarai C."/>
            <person name="Schaack S."/>
            <person name="Shirato S."/>
            <person name="Slamovits C.H."/>
            <person name="Spencer D.F."/>
            <person name="Suzuki S."/>
            <person name="Worden A.Z."/>
            <person name="Zauner S."/>
            <person name="Barry K."/>
            <person name="Bell C."/>
            <person name="Bharti A.K."/>
            <person name="Crow J.A."/>
            <person name="Grimwood J."/>
            <person name="Kramer R."/>
            <person name="Lindquist E."/>
            <person name="Lucas S."/>
            <person name="Salamov A."/>
            <person name="McFadden G.I."/>
            <person name="Lane C.E."/>
            <person name="Keeling P.J."/>
            <person name="Gray M.W."/>
            <person name="Grigoriev I.V."/>
            <person name="Archibald J.M."/>
        </authorList>
    </citation>
    <scope>NUCLEOTIDE SEQUENCE</scope>
    <source>
        <strain evidence="5">CCMP2712</strain>
    </source>
</reference>
<name>L1J4V9_GUITC</name>
<gene>
    <name evidence="3" type="ORF">GUITHDRAFT_110374</name>
</gene>
<evidence type="ECO:0000313" key="4">
    <source>
        <dbReference type="EnsemblProtists" id="EKX43568"/>
    </source>
</evidence>
<organism evidence="3">
    <name type="scientific">Guillardia theta (strain CCMP2712)</name>
    <name type="common">Cryptophyte</name>
    <dbReference type="NCBI Taxonomy" id="905079"/>
    <lineage>
        <taxon>Eukaryota</taxon>
        <taxon>Cryptophyceae</taxon>
        <taxon>Pyrenomonadales</taxon>
        <taxon>Geminigeraceae</taxon>
        <taxon>Guillardia</taxon>
    </lineage>
</organism>
<feature type="region of interest" description="Disordered" evidence="1">
    <location>
        <begin position="27"/>
        <end position="78"/>
    </location>
</feature>
<dbReference type="Proteomes" id="UP000011087">
    <property type="component" value="Unassembled WGS sequence"/>
</dbReference>
<evidence type="ECO:0000313" key="5">
    <source>
        <dbReference type="Proteomes" id="UP000011087"/>
    </source>
</evidence>
<evidence type="ECO:0000313" key="3">
    <source>
        <dbReference type="EMBL" id="EKX43568.1"/>
    </source>
</evidence>
<evidence type="ECO:0000256" key="2">
    <source>
        <dbReference type="SAM" id="SignalP"/>
    </source>
</evidence>
<dbReference type="EnsemblProtists" id="EKX43568">
    <property type="protein sequence ID" value="EKX43568"/>
    <property type="gene ID" value="GUITHDRAFT_110374"/>
</dbReference>
<proteinExistence type="predicted"/>
<dbReference type="HOGENOM" id="CLU_1558196_0_0_1"/>
<dbReference type="AlphaFoldDB" id="L1J4V9"/>
<keyword evidence="2" id="KW-0732">Signal</keyword>